<dbReference type="Gene3D" id="1.10.2090.10">
    <property type="entry name" value="Orange carotenoid-binding protein, N-terminal domain"/>
    <property type="match status" value="1"/>
</dbReference>
<sequence>MVTAGLDPQLQQTLSQYEKLSPDEQLAFLWYVYEEMGESVTPAAPGAASEGIAEGLFNQVKALSFDEQLEAMRAMLNPQDTQLSREYGSLERNTKLAFWYHLAQGMTDGTIVPMPDDYTKPESVNKLLLQLVTLEFEQQITFLREAVAPTGAEPKSGAAV</sequence>
<dbReference type="InterPro" id="IPR036917">
    <property type="entry name" value="Orange_carotenoid-bd_N_sf"/>
</dbReference>
<dbReference type="Proteomes" id="UP001600165">
    <property type="component" value="Unassembled WGS sequence"/>
</dbReference>
<protein>
    <submittedName>
        <fullName evidence="3">Orange carotenoid protein N-terminal domain-containing protein</fullName>
    </submittedName>
</protein>
<keyword evidence="1" id="KW-0793">Thylakoid</keyword>
<gene>
    <name evidence="3" type="ORF">ACFVKH_02850</name>
</gene>
<keyword evidence="1" id="KW-0042">Antenna complex</keyword>
<dbReference type="SUPFAM" id="SSF81930">
    <property type="entry name" value="Orange carotenoid protein, N-terminal domain"/>
    <property type="match status" value="1"/>
</dbReference>
<comment type="similarity">
    <text evidence="1">Belongs to the orange carotenoid-binding protein family.</text>
</comment>
<keyword evidence="1" id="KW-0605">Phycobilisome</keyword>
<dbReference type="Pfam" id="PF09150">
    <property type="entry name" value="Carot_N"/>
    <property type="match status" value="1"/>
</dbReference>
<proteinExistence type="inferred from homology"/>
<comment type="caution">
    <text evidence="3">The sequence shown here is derived from an EMBL/GenBank/DDBJ whole genome shotgun (WGS) entry which is preliminary data.</text>
</comment>
<keyword evidence="1" id="KW-0472">Membrane</keyword>
<dbReference type="PROSITE" id="PS51773">
    <property type="entry name" value="OCP_N"/>
    <property type="match status" value="1"/>
</dbReference>
<keyword evidence="1" id="KW-0157">Chromophore</keyword>
<evidence type="ECO:0000313" key="3">
    <source>
        <dbReference type="EMBL" id="MFE4105199.1"/>
    </source>
</evidence>
<keyword evidence="4" id="KW-1185">Reference proteome</keyword>
<reference evidence="3 4" key="1">
    <citation type="submission" date="2024-10" db="EMBL/GenBank/DDBJ databases">
        <authorList>
            <person name="Ratan Roy A."/>
            <person name="Morales Sandoval P.H."/>
            <person name="De Los Santos Villalobos S."/>
            <person name="Chakraborty S."/>
            <person name="Mukherjee J."/>
        </authorList>
    </citation>
    <scope>NUCLEOTIDE SEQUENCE [LARGE SCALE GENOMIC DNA]</scope>
    <source>
        <strain evidence="3 4">S1</strain>
    </source>
</reference>
<evidence type="ECO:0000256" key="1">
    <source>
        <dbReference type="PROSITE-ProRule" id="PRU01109"/>
    </source>
</evidence>
<feature type="domain" description="OCP N-terminal" evidence="2">
    <location>
        <begin position="7"/>
        <end position="158"/>
    </location>
</feature>
<organism evidence="3 4">
    <name type="scientific">Almyronema epifaneia S1</name>
    <dbReference type="NCBI Taxonomy" id="2991925"/>
    <lineage>
        <taxon>Bacteria</taxon>
        <taxon>Bacillati</taxon>
        <taxon>Cyanobacteriota</taxon>
        <taxon>Cyanophyceae</taxon>
        <taxon>Nodosilineales</taxon>
        <taxon>Nodosilineaceae</taxon>
        <taxon>Almyronema</taxon>
        <taxon>Almyronema epifaneia</taxon>
    </lineage>
</organism>
<evidence type="ECO:0000313" key="4">
    <source>
        <dbReference type="Proteomes" id="UP001600165"/>
    </source>
</evidence>
<dbReference type="InterPro" id="IPR015233">
    <property type="entry name" value="Orange_carotenoid-bd_N"/>
</dbReference>
<accession>A0ABW6IAP1</accession>
<evidence type="ECO:0000259" key="2">
    <source>
        <dbReference type="PROSITE" id="PS51773"/>
    </source>
</evidence>
<dbReference type="EMBL" id="JBHZOL010000021">
    <property type="protein sequence ID" value="MFE4105199.1"/>
    <property type="molecule type" value="Genomic_DNA"/>
</dbReference>
<name>A0ABW6IAP1_9CYAN</name>